<feature type="compositionally biased region" description="Basic residues" evidence="2">
    <location>
        <begin position="1075"/>
        <end position="1088"/>
    </location>
</feature>
<dbReference type="EMBL" id="ML976981">
    <property type="protein sequence ID" value="KAF1961539.1"/>
    <property type="molecule type" value="Genomic_DNA"/>
</dbReference>
<organism evidence="4 5">
    <name type="scientific">Byssothecium circinans</name>
    <dbReference type="NCBI Taxonomy" id="147558"/>
    <lineage>
        <taxon>Eukaryota</taxon>
        <taxon>Fungi</taxon>
        <taxon>Dikarya</taxon>
        <taxon>Ascomycota</taxon>
        <taxon>Pezizomycotina</taxon>
        <taxon>Dothideomycetes</taxon>
        <taxon>Pleosporomycetidae</taxon>
        <taxon>Pleosporales</taxon>
        <taxon>Massarineae</taxon>
        <taxon>Massarinaceae</taxon>
        <taxon>Byssothecium</taxon>
    </lineage>
</organism>
<dbReference type="AlphaFoldDB" id="A0A6A5UC60"/>
<feature type="region of interest" description="Disordered" evidence="2">
    <location>
        <begin position="1013"/>
        <end position="1141"/>
    </location>
</feature>
<feature type="domain" description="AAA+ ATPase" evidence="3">
    <location>
        <begin position="782"/>
        <end position="909"/>
    </location>
</feature>
<reference evidence="4" key="1">
    <citation type="journal article" date="2020" name="Stud. Mycol.">
        <title>101 Dothideomycetes genomes: a test case for predicting lifestyles and emergence of pathogens.</title>
        <authorList>
            <person name="Haridas S."/>
            <person name="Albert R."/>
            <person name="Binder M."/>
            <person name="Bloem J."/>
            <person name="Labutti K."/>
            <person name="Salamov A."/>
            <person name="Andreopoulos B."/>
            <person name="Baker S."/>
            <person name="Barry K."/>
            <person name="Bills G."/>
            <person name="Bluhm B."/>
            <person name="Cannon C."/>
            <person name="Castanera R."/>
            <person name="Culley D."/>
            <person name="Daum C."/>
            <person name="Ezra D."/>
            <person name="Gonzalez J."/>
            <person name="Henrissat B."/>
            <person name="Kuo A."/>
            <person name="Liang C."/>
            <person name="Lipzen A."/>
            <person name="Lutzoni F."/>
            <person name="Magnuson J."/>
            <person name="Mondo S."/>
            <person name="Nolan M."/>
            <person name="Ohm R."/>
            <person name="Pangilinan J."/>
            <person name="Park H.-J."/>
            <person name="Ramirez L."/>
            <person name="Alfaro M."/>
            <person name="Sun H."/>
            <person name="Tritt A."/>
            <person name="Yoshinaga Y."/>
            <person name="Zwiers L.-H."/>
            <person name="Turgeon B."/>
            <person name="Goodwin S."/>
            <person name="Spatafora J."/>
            <person name="Crous P."/>
            <person name="Grigoriev I."/>
        </authorList>
    </citation>
    <scope>NUCLEOTIDE SEQUENCE</scope>
    <source>
        <strain evidence="4">CBS 675.92</strain>
    </source>
</reference>
<dbReference type="GO" id="GO:0016887">
    <property type="term" value="F:ATP hydrolysis activity"/>
    <property type="evidence" value="ECO:0007669"/>
    <property type="project" value="InterPro"/>
</dbReference>
<evidence type="ECO:0000313" key="4">
    <source>
        <dbReference type="EMBL" id="KAF1961539.1"/>
    </source>
</evidence>
<dbReference type="OrthoDB" id="10042665at2759"/>
<feature type="coiled-coil region" evidence="1">
    <location>
        <begin position="121"/>
        <end position="155"/>
    </location>
</feature>
<dbReference type="SUPFAM" id="SSF52540">
    <property type="entry name" value="P-loop containing nucleoside triphosphate hydrolases"/>
    <property type="match status" value="1"/>
</dbReference>
<dbReference type="Proteomes" id="UP000800035">
    <property type="component" value="Unassembled WGS sequence"/>
</dbReference>
<evidence type="ECO:0000313" key="5">
    <source>
        <dbReference type="Proteomes" id="UP000800035"/>
    </source>
</evidence>
<proteinExistence type="predicted"/>
<evidence type="ECO:0000256" key="1">
    <source>
        <dbReference type="SAM" id="Coils"/>
    </source>
</evidence>
<keyword evidence="1" id="KW-0175">Coiled coil</keyword>
<dbReference type="InterPro" id="IPR054289">
    <property type="entry name" value="DUF7025"/>
</dbReference>
<feature type="compositionally biased region" description="Basic and acidic residues" evidence="2">
    <location>
        <begin position="1108"/>
        <end position="1117"/>
    </location>
</feature>
<dbReference type="InterPro" id="IPR003593">
    <property type="entry name" value="AAA+_ATPase"/>
</dbReference>
<feature type="compositionally biased region" description="Basic residues" evidence="2">
    <location>
        <begin position="1118"/>
        <end position="1128"/>
    </location>
</feature>
<dbReference type="InterPro" id="IPR056599">
    <property type="entry name" value="AAA_lid_fung"/>
</dbReference>
<dbReference type="InterPro" id="IPR003959">
    <property type="entry name" value="ATPase_AAA_core"/>
</dbReference>
<feature type="compositionally biased region" description="Basic and acidic residues" evidence="2">
    <location>
        <begin position="1013"/>
        <end position="1036"/>
    </location>
</feature>
<evidence type="ECO:0000259" key="3">
    <source>
        <dbReference type="SMART" id="SM00382"/>
    </source>
</evidence>
<protein>
    <recommendedName>
        <fullName evidence="3">AAA+ ATPase domain-containing protein</fullName>
    </recommendedName>
</protein>
<name>A0A6A5UC60_9PLEO</name>
<dbReference type="Pfam" id="PF23232">
    <property type="entry name" value="AAA_lid_13"/>
    <property type="match status" value="1"/>
</dbReference>
<dbReference type="Pfam" id="PF00004">
    <property type="entry name" value="AAA"/>
    <property type="match status" value="1"/>
</dbReference>
<dbReference type="Pfam" id="PF22942">
    <property type="entry name" value="DUF7025"/>
    <property type="match status" value="1"/>
</dbReference>
<gene>
    <name evidence="4" type="ORF">CC80DRAFT_488785</name>
</gene>
<feature type="compositionally biased region" description="Acidic residues" evidence="2">
    <location>
        <begin position="1060"/>
        <end position="1071"/>
    </location>
</feature>
<dbReference type="InterPro" id="IPR027417">
    <property type="entry name" value="P-loop_NTPase"/>
</dbReference>
<dbReference type="PANTHER" id="PTHR46411">
    <property type="entry name" value="FAMILY ATPASE, PUTATIVE-RELATED"/>
    <property type="match status" value="1"/>
</dbReference>
<dbReference type="GO" id="GO:0005524">
    <property type="term" value="F:ATP binding"/>
    <property type="evidence" value="ECO:0007669"/>
    <property type="project" value="InterPro"/>
</dbReference>
<accession>A0A6A5UC60</accession>
<dbReference type="CDD" id="cd19481">
    <property type="entry name" value="RecA-like_protease"/>
    <property type="match status" value="1"/>
</dbReference>
<sequence>MASVEASIIGSSTFVTETDRSDKSMINTSSDCTVIDDSGYIASSFTNETNEVVPDVPRSRKNVTDEDIMMLEAVKRAMVMMKANDGRKEISGDNEDDEENYDEIDSVDELFNSFIVRNSRIMSLEALYKAYNGKLEIVEERRKKAQKSNRADKERPGVAPRLFKEFADYLRTLENRIDKLEAGKGLKETPSTGTKVGTRQEERGDDAIKIVYYSCDQAEAVEFFDLTADERWKEDYESITGTPKPNTLQILYEAGGKDQSEPSAILATNPQSDILALKVHSNPLASFFEKLAGYQVHKDNLVRMVKPFRFLVRNASSIKEHLKWLQEYYSPSTGSFDQANKNLQESDLQQHPKNSEDQSQETPNIRSPYETVDAMHHFDALVRFIDTYLHHRVSVYQNVQLGVQEKLAFENLWMIYEQNEAVLCPARKGEQVLFKHGAEWEEYITEHKDLPQVYRVMTTTGGRSLFGQLTRSKAKVSDELVYKVTKSGVIERHRQHATIRAKDRYSALYVLCYFVGYNGKKFVPQTSVFVVRPYEGEAEIRSLEIFPIRYQAHQEGMKLENLQQRGLQFIDYTATTHLHYEGLTLGHSREEINGPVIIDLEQANQELEDEYVFSTDTETSFFWSKHVDKTVFNMPVMTCKDTDCTDISHLAEPSDQWNKDQCDNILKTVTAQLDDYIVNDIGSKNISLKEEMEKLGLLELLPGTVHGFALRDRKWLQFDVTLLKKVHDEDDESGWDDLILPEDHRAMVQSMVETHTAGVKNVPATSGTTTKSEIGLVQGKGKGCIILLHGVPGVGKTSTAECVAAYTKRPLFPITGGDIGYEPAEVERNLQKLFKLAHKWGCVLLIDEADVFLAERDKADVKRNGLVSVFLRILEYYSGILFLTTNRVGAFDDAFRSRIHLTLYYPKLGKEQSYRVWEMNITRISRMNKERVKNGQPKIKYDRDHILRFADQNYETLLWNGRQIQNAFQTALALARFKVRATPDKRPEIIVDHFVTIANASIEFDSYLTEVHRGDEAKNAKKKSLRADEKAPDTARKVQIPFGTIKSKRAAAKDESSEPASDESTTESSEEERERRKRRKSKAKHKGRKDVDEGEDVELETKSKKKTSKEGQVDEAKRSKKSKSKKAKKIETSSESGSSGE</sequence>
<dbReference type="PANTHER" id="PTHR46411:SF2">
    <property type="entry name" value="AAA+ ATPASE DOMAIN-CONTAINING PROTEIN"/>
    <property type="match status" value="1"/>
</dbReference>
<evidence type="ECO:0000256" key="2">
    <source>
        <dbReference type="SAM" id="MobiDB-lite"/>
    </source>
</evidence>
<dbReference type="SMART" id="SM00382">
    <property type="entry name" value="AAA"/>
    <property type="match status" value="1"/>
</dbReference>
<dbReference type="Gene3D" id="3.40.50.300">
    <property type="entry name" value="P-loop containing nucleotide triphosphate hydrolases"/>
    <property type="match status" value="1"/>
</dbReference>
<keyword evidence="5" id="KW-1185">Reference proteome</keyword>